<evidence type="ECO:0000256" key="1">
    <source>
        <dbReference type="SAM" id="MobiDB-lite"/>
    </source>
</evidence>
<evidence type="ECO:0000313" key="4">
    <source>
        <dbReference type="Proteomes" id="UP000607653"/>
    </source>
</evidence>
<gene>
    <name evidence="3" type="ORF">HUJ06_028578</name>
</gene>
<proteinExistence type="predicted"/>
<accession>A0A822Y3E1</accession>
<evidence type="ECO:0000256" key="2">
    <source>
        <dbReference type="SAM" id="SignalP"/>
    </source>
</evidence>
<dbReference type="AlphaFoldDB" id="A0A822Y3E1"/>
<feature type="compositionally biased region" description="Basic and acidic residues" evidence="1">
    <location>
        <begin position="199"/>
        <end position="210"/>
    </location>
</feature>
<evidence type="ECO:0000313" key="3">
    <source>
        <dbReference type="EMBL" id="DAD27110.1"/>
    </source>
</evidence>
<organism evidence="3 4">
    <name type="scientific">Nelumbo nucifera</name>
    <name type="common">Sacred lotus</name>
    <dbReference type="NCBI Taxonomy" id="4432"/>
    <lineage>
        <taxon>Eukaryota</taxon>
        <taxon>Viridiplantae</taxon>
        <taxon>Streptophyta</taxon>
        <taxon>Embryophyta</taxon>
        <taxon>Tracheophyta</taxon>
        <taxon>Spermatophyta</taxon>
        <taxon>Magnoliopsida</taxon>
        <taxon>Proteales</taxon>
        <taxon>Nelumbonaceae</taxon>
        <taxon>Nelumbo</taxon>
    </lineage>
</organism>
<feature type="signal peptide" evidence="2">
    <location>
        <begin position="1"/>
        <end position="25"/>
    </location>
</feature>
<comment type="caution">
    <text evidence="3">The sequence shown here is derived from an EMBL/GenBank/DDBJ whole genome shotgun (WGS) entry which is preliminary data.</text>
</comment>
<sequence length="234" mass="26123">MDTPIYCFKIGYLIWSSSLSALLSGCFSCTQNLHVCKCNAKLLITSNSSVSVVIPCQINNEYCTLYCLSPNCIFHAALPNFSIEALFKQMEENLKDDDLCVDDNYEEISEEDLARLELELRLAYALKAGYLGKFAFILIYVLVKNNIKNLAAEICLDRVVVLELFHYPPPNFLLMSSALSDKVVPATSVPETNPMDPSEGTRIDAAEPEPKAKLPVPYHAKQMVYAYEAEESAN</sequence>
<feature type="chain" id="PRO_5032458803" evidence="2">
    <location>
        <begin position="26"/>
        <end position="234"/>
    </location>
</feature>
<dbReference type="Proteomes" id="UP000607653">
    <property type="component" value="Unassembled WGS sequence"/>
</dbReference>
<keyword evidence="4" id="KW-1185">Reference proteome</keyword>
<dbReference type="EMBL" id="DUZY01000002">
    <property type="protein sequence ID" value="DAD27110.1"/>
    <property type="molecule type" value="Genomic_DNA"/>
</dbReference>
<protein>
    <submittedName>
        <fullName evidence="3">Uncharacterized protein</fullName>
    </submittedName>
</protein>
<reference evidence="3 4" key="1">
    <citation type="journal article" date="2020" name="Mol. Biol. Evol.">
        <title>Distinct Expression and Methylation Patterns for Genes with Different Fates following a Single Whole-Genome Duplication in Flowering Plants.</title>
        <authorList>
            <person name="Shi T."/>
            <person name="Rahmani R.S."/>
            <person name="Gugger P.F."/>
            <person name="Wang M."/>
            <person name="Li H."/>
            <person name="Zhang Y."/>
            <person name="Li Z."/>
            <person name="Wang Q."/>
            <person name="Van de Peer Y."/>
            <person name="Marchal K."/>
            <person name="Chen J."/>
        </authorList>
    </citation>
    <scope>NUCLEOTIDE SEQUENCE [LARGE SCALE GENOMIC DNA]</scope>
    <source>
        <tissue evidence="3">Leaf</tissue>
    </source>
</reference>
<name>A0A822Y3E1_NELNU</name>
<keyword evidence="2" id="KW-0732">Signal</keyword>
<feature type="region of interest" description="Disordered" evidence="1">
    <location>
        <begin position="187"/>
        <end position="210"/>
    </location>
</feature>